<comment type="catalytic activity">
    <reaction evidence="5">
        <text>a fatty acyl-CoA + H2O = a fatty acid + CoA + H(+)</text>
        <dbReference type="Rhea" id="RHEA:16781"/>
        <dbReference type="ChEBI" id="CHEBI:15377"/>
        <dbReference type="ChEBI" id="CHEBI:15378"/>
        <dbReference type="ChEBI" id="CHEBI:28868"/>
        <dbReference type="ChEBI" id="CHEBI:57287"/>
        <dbReference type="ChEBI" id="CHEBI:77636"/>
        <dbReference type="EC" id="3.1.2.20"/>
    </reaction>
    <physiologicalReaction direction="left-to-right" evidence="5">
        <dbReference type="Rhea" id="RHEA:16782"/>
    </physiologicalReaction>
</comment>
<dbReference type="InterPro" id="IPR003703">
    <property type="entry name" value="Acyl_CoA_thio"/>
</dbReference>
<dbReference type="Gene3D" id="2.40.160.210">
    <property type="entry name" value="Acyl-CoA thioesterase, double hotdog domain"/>
    <property type="match status" value="1"/>
</dbReference>
<dbReference type="GO" id="GO:0047617">
    <property type="term" value="F:fatty acyl-CoA hydrolase activity"/>
    <property type="evidence" value="ECO:0007669"/>
    <property type="project" value="UniProtKB-EC"/>
</dbReference>
<dbReference type="InterPro" id="IPR049449">
    <property type="entry name" value="TesB_ACOT8-like_N"/>
</dbReference>
<dbReference type="CDD" id="cd03445">
    <property type="entry name" value="Thioesterase_II_repeat2"/>
    <property type="match status" value="1"/>
</dbReference>
<comment type="similarity">
    <text evidence="1">Belongs to the C/M/P thioester hydrolase family.</text>
</comment>
<organism evidence="11 12">
    <name type="scientific">Schumannella soli</name>
    <dbReference type="NCBI Taxonomy" id="2590779"/>
    <lineage>
        <taxon>Bacteria</taxon>
        <taxon>Bacillati</taxon>
        <taxon>Actinomycetota</taxon>
        <taxon>Actinomycetes</taxon>
        <taxon>Micrococcales</taxon>
        <taxon>Microbacteriaceae</taxon>
        <taxon>Schumannella</taxon>
    </lineage>
</organism>
<keyword evidence="3" id="KW-0378">Hydrolase</keyword>
<evidence type="ECO:0000256" key="6">
    <source>
        <dbReference type="ARBA" id="ARBA00071120"/>
    </source>
</evidence>
<proteinExistence type="inferred from homology"/>
<dbReference type="Pfam" id="PF02551">
    <property type="entry name" value="Acyl_CoA_thio"/>
    <property type="match status" value="1"/>
</dbReference>
<keyword evidence="4" id="KW-0443">Lipid metabolism</keyword>
<comment type="caution">
    <text evidence="11">The sequence shown here is derived from an EMBL/GenBank/DDBJ whole genome shotgun (WGS) entry which is preliminary data.</text>
</comment>
<name>A0A506XPG7_9MICO</name>
<dbReference type="InterPro" id="IPR025652">
    <property type="entry name" value="TesB_C"/>
</dbReference>
<dbReference type="GO" id="GO:0009062">
    <property type="term" value="P:fatty acid catabolic process"/>
    <property type="evidence" value="ECO:0007669"/>
    <property type="project" value="TreeGrafter"/>
</dbReference>
<evidence type="ECO:0000256" key="3">
    <source>
        <dbReference type="ARBA" id="ARBA00022801"/>
    </source>
</evidence>
<keyword evidence="12" id="KW-1185">Reference proteome</keyword>
<dbReference type="InterPro" id="IPR042171">
    <property type="entry name" value="Acyl-CoA_hotdog"/>
</dbReference>
<evidence type="ECO:0000256" key="8">
    <source>
        <dbReference type="SAM" id="MobiDB-lite"/>
    </source>
</evidence>
<dbReference type="OrthoDB" id="9781019at2"/>
<dbReference type="CDD" id="cd03444">
    <property type="entry name" value="Thioesterase_II_repeat1"/>
    <property type="match status" value="1"/>
</dbReference>
<gene>
    <name evidence="11" type="ORF">FJ657_13385</name>
</gene>
<evidence type="ECO:0000256" key="2">
    <source>
        <dbReference type="ARBA" id="ARBA00011881"/>
    </source>
</evidence>
<evidence type="ECO:0000256" key="5">
    <source>
        <dbReference type="ARBA" id="ARBA00050943"/>
    </source>
</evidence>
<protein>
    <recommendedName>
        <fullName evidence="6">Acyl-CoA thioesterase 2</fullName>
    </recommendedName>
    <alternativeName>
        <fullName evidence="7">Thioesterase II</fullName>
    </alternativeName>
</protein>
<feature type="domain" description="Acyl-CoA thioesterase-like N-terminal HotDog" evidence="10">
    <location>
        <begin position="29"/>
        <end position="113"/>
    </location>
</feature>
<dbReference type="Proteomes" id="UP000316252">
    <property type="component" value="Unassembled WGS sequence"/>
</dbReference>
<dbReference type="Pfam" id="PF13622">
    <property type="entry name" value="4HBT_3"/>
    <property type="match status" value="1"/>
</dbReference>
<sequence length="306" mass="33578">MSDPLSGFLRAIDLTDTGARTSEDIFTGPSQWMPQGRVFGGQVLAQAITAAMRTVADDRLAHSMHGYFLRPGDIEQPITFSVDRIHDGRSFSTRRTQAYQDGLPILSMIASFQDVDDGLDHQHPLDLAAFPEPESLPTTAEALAGLDHPIAKFWGEQRPFDIRHVETPVYLRADAPHQATQAVWMRAIGALPDDPKLHQAALAYASDYTILEPTLRAHGIPWVTPGLKMASLDHAMWWHRPARADEWLLYTQESTNAVGGRGLSTGRIYDLAGQLVASVTQEGMIRVPRGDAPDGDLGPLSRGQVT</sequence>
<dbReference type="AlphaFoldDB" id="A0A506XPG7"/>
<dbReference type="PANTHER" id="PTHR11066:SF34">
    <property type="entry name" value="ACYL-COENZYME A THIOESTERASE 8"/>
    <property type="match status" value="1"/>
</dbReference>
<feature type="region of interest" description="Disordered" evidence="8">
    <location>
        <begin position="286"/>
        <end position="306"/>
    </location>
</feature>
<evidence type="ECO:0000256" key="7">
    <source>
        <dbReference type="ARBA" id="ARBA00079653"/>
    </source>
</evidence>
<comment type="subunit">
    <text evidence="2">Homotetramer.</text>
</comment>
<evidence type="ECO:0000256" key="4">
    <source>
        <dbReference type="ARBA" id="ARBA00023098"/>
    </source>
</evidence>
<evidence type="ECO:0000259" key="9">
    <source>
        <dbReference type="Pfam" id="PF02551"/>
    </source>
</evidence>
<evidence type="ECO:0000256" key="1">
    <source>
        <dbReference type="ARBA" id="ARBA00006538"/>
    </source>
</evidence>
<reference evidence="11 12" key="1">
    <citation type="submission" date="2019-06" db="EMBL/GenBank/DDBJ databases">
        <authorList>
            <person name="Li F."/>
        </authorList>
    </citation>
    <scope>NUCLEOTIDE SEQUENCE [LARGE SCALE GENOMIC DNA]</scope>
    <source>
        <strain evidence="11 12">10F1D-1</strain>
    </source>
</reference>
<dbReference type="EMBL" id="VHQG01000004">
    <property type="protein sequence ID" value="TPW74584.1"/>
    <property type="molecule type" value="Genomic_DNA"/>
</dbReference>
<evidence type="ECO:0000259" key="10">
    <source>
        <dbReference type="Pfam" id="PF13622"/>
    </source>
</evidence>
<evidence type="ECO:0000313" key="11">
    <source>
        <dbReference type="EMBL" id="TPW74584.1"/>
    </source>
</evidence>
<feature type="domain" description="Acyl-CoA thioesterase 2 C-terminal" evidence="9">
    <location>
        <begin position="179"/>
        <end position="284"/>
    </location>
</feature>
<accession>A0A506XPG7</accession>
<dbReference type="RefSeq" id="WP_141164222.1">
    <property type="nucleotide sequence ID" value="NZ_VHQG01000004.1"/>
</dbReference>
<dbReference type="PANTHER" id="PTHR11066">
    <property type="entry name" value="ACYL-COA THIOESTERASE"/>
    <property type="match status" value="1"/>
</dbReference>
<dbReference type="FunFam" id="2.40.160.210:FF:000001">
    <property type="entry name" value="Acyl-CoA thioesterase II"/>
    <property type="match status" value="1"/>
</dbReference>
<dbReference type="SUPFAM" id="SSF54637">
    <property type="entry name" value="Thioesterase/thiol ester dehydrase-isomerase"/>
    <property type="match status" value="2"/>
</dbReference>
<evidence type="ECO:0000313" key="12">
    <source>
        <dbReference type="Proteomes" id="UP000316252"/>
    </source>
</evidence>
<dbReference type="InterPro" id="IPR029069">
    <property type="entry name" value="HotDog_dom_sf"/>
</dbReference>
<dbReference type="GO" id="GO:0006637">
    <property type="term" value="P:acyl-CoA metabolic process"/>
    <property type="evidence" value="ECO:0007669"/>
    <property type="project" value="InterPro"/>
</dbReference>